<evidence type="ECO:0000313" key="5">
    <source>
        <dbReference type="EMBL" id="EFG10126.1"/>
    </source>
</evidence>
<dbReference type="Gene3D" id="3.90.1510.10">
    <property type="entry name" value="Glycerate kinase, domain 2"/>
    <property type="match status" value="1"/>
</dbReference>
<keyword evidence="2 4" id="KW-0808">Transferase</keyword>
<reference evidence="5 6" key="1">
    <citation type="journal article" date="2010" name="Genome Biol. Evol.">
        <title>The sequence of a 1.8-mb bacterial linear plasmid reveals a rich evolutionary reservoir of secondary metabolic pathways.</title>
        <authorList>
            <person name="Medema M.H."/>
            <person name="Trefzer A."/>
            <person name="Kovalchuk A."/>
            <person name="van den Berg M."/>
            <person name="Mueller U."/>
            <person name="Heijne W."/>
            <person name="Wu L."/>
            <person name="Alam M.T."/>
            <person name="Ronning C.M."/>
            <person name="Nierman W.C."/>
            <person name="Bovenberg R.A.L."/>
            <person name="Breitling R."/>
            <person name="Takano E."/>
        </authorList>
    </citation>
    <scope>NUCLEOTIDE SEQUENCE [LARGE SCALE GENOMIC DNA]</scope>
    <source>
        <strain evidence="6">ATCC 27064 / DSM 738 / JCM 4710 / NBRC 13307 / NCIMB 12785 / NRRL 3585 / VKM Ac-602</strain>
    </source>
</reference>
<dbReference type="AlphaFoldDB" id="E2PX49"/>
<dbReference type="NCBIfam" id="TIGR00045">
    <property type="entry name" value="glycerate kinase"/>
    <property type="match status" value="1"/>
</dbReference>
<evidence type="ECO:0000256" key="1">
    <source>
        <dbReference type="ARBA" id="ARBA00006284"/>
    </source>
</evidence>
<evidence type="ECO:0000256" key="4">
    <source>
        <dbReference type="PIRNR" id="PIRNR006078"/>
    </source>
</evidence>
<keyword evidence="6" id="KW-1185">Reference proteome</keyword>
<evidence type="ECO:0000313" key="6">
    <source>
        <dbReference type="Proteomes" id="UP000002357"/>
    </source>
</evidence>
<evidence type="ECO:0000256" key="3">
    <source>
        <dbReference type="ARBA" id="ARBA00022777"/>
    </source>
</evidence>
<dbReference type="EMBL" id="CM000913">
    <property type="protein sequence ID" value="EFG10126.1"/>
    <property type="molecule type" value="Genomic_DNA"/>
</dbReference>
<accession>E2PX49</accession>
<dbReference type="PANTHER" id="PTHR21599:SF0">
    <property type="entry name" value="GLYCERATE KINASE"/>
    <property type="match status" value="1"/>
</dbReference>
<gene>
    <name evidence="5" type="primary">glxK</name>
    <name evidence="5" type="ORF">SCLAV_5053</name>
</gene>
<dbReference type="Pfam" id="PF02595">
    <property type="entry name" value="Gly_kinase"/>
    <property type="match status" value="1"/>
</dbReference>
<proteinExistence type="inferred from homology"/>
<evidence type="ECO:0000256" key="2">
    <source>
        <dbReference type="ARBA" id="ARBA00022679"/>
    </source>
</evidence>
<dbReference type="SUPFAM" id="SSF110738">
    <property type="entry name" value="Glycerate kinase I"/>
    <property type="match status" value="1"/>
</dbReference>
<dbReference type="InterPro" id="IPR004381">
    <property type="entry name" value="Glycerate_kinase"/>
</dbReference>
<dbReference type="Proteomes" id="UP000002357">
    <property type="component" value="Chromosome"/>
</dbReference>
<dbReference type="PANTHER" id="PTHR21599">
    <property type="entry name" value="GLYCERATE KINASE"/>
    <property type="match status" value="1"/>
</dbReference>
<dbReference type="KEGG" id="sclf:BB341_03710"/>
<dbReference type="InterPro" id="IPR018193">
    <property type="entry name" value="Glyc_kinase_flavodox-like_fold"/>
</dbReference>
<keyword evidence="3 4" id="KW-0418">Kinase</keyword>
<dbReference type="PIRSF" id="PIRSF006078">
    <property type="entry name" value="GlxK"/>
    <property type="match status" value="1"/>
</dbReference>
<sequence>MTDLGHGGRDGRDRSGTRVLVAPDKFKGSLTALQVAERVTAGLRRARPGLRVTALPVADGGDGTVAAALAAGFTGRTARVTGPLGEPVTARWALRGDTAVVELAEASGLRLLPPGVLAPLTATSRGTGELLRRALDAGARKIVFGVGGSATTDGGAGVLTALGARLLNGSGAPVGPGGAGLAALASVDLRGLDPRLSTTEIVLACDVSNPLTGPTGAAAVYGPQKGADADGVALLDAALVHWASLLGPALAGAPGAGAAGGVGYAALAALGARMRPGIEVLLDVLGFAAALDGVALVVTGEGSLDRQTLHGKAPAGVAAAARARGIEVAAVCGRLALTPGELERLGIRRAYPLLELEPDPAHSLAGAGALLERVAERIAADFAL</sequence>
<dbReference type="OrthoDB" id="9774290at2"/>
<dbReference type="RefSeq" id="WP_003962334.1">
    <property type="nucleotide sequence ID" value="NZ_CM000913.1"/>
</dbReference>
<dbReference type="GO" id="GO:0008887">
    <property type="term" value="F:glycerate kinase activity"/>
    <property type="evidence" value="ECO:0007669"/>
    <property type="project" value="UniProtKB-UniRule"/>
</dbReference>
<dbReference type="EC" id="2.7.1.31" evidence="5"/>
<dbReference type="GeneID" id="93728517"/>
<dbReference type="InterPro" id="IPR018197">
    <property type="entry name" value="Glycerate_kinase_RE-like"/>
</dbReference>
<name>E2PX49_STRCL</name>
<dbReference type="Gene3D" id="3.40.50.10350">
    <property type="entry name" value="Glycerate kinase, domain 1"/>
    <property type="match status" value="1"/>
</dbReference>
<protein>
    <submittedName>
        <fullName evidence="5">Glycerate kinase glxK</fullName>
        <ecNumber evidence="5">2.7.1.31</ecNumber>
    </submittedName>
</protein>
<dbReference type="GO" id="GO:0031388">
    <property type="term" value="P:organic acid phosphorylation"/>
    <property type="evidence" value="ECO:0007669"/>
    <property type="project" value="UniProtKB-UniRule"/>
</dbReference>
<dbReference type="STRING" id="1901.BB341_03710"/>
<dbReference type="InterPro" id="IPR036129">
    <property type="entry name" value="Glycerate_kinase_sf"/>
</dbReference>
<comment type="similarity">
    <text evidence="1 4">Belongs to the glycerate kinase type-1 family.</text>
</comment>
<dbReference type="eggNOG" id="COG1929">
    <property type="taxonomic scope" value="Bacteria"/>
</dbReference>
<organism evidence="5 6">
    <name type="scientific">Streptomyces clavuligerus</name>
    <dbReference type="NCBI Taxonomy" id="1901"/>
    <lineage>
        <taxon>Bacteria</taxon>
        <taxon>Bacillati</taxon>
        <taxon>Actinomycetota</taxon>
        <taxon>Actinomycetes</taxon>
        <taxon>Kitasatosporales</taxon>
        <taxon>Streptomycetaceae</taxon>
        <taxon>Streptomyces</taxon>
    </lineage>
</organism>